<protein>
    <recommendedName>
        <fullName evidence="2">ISNCY family transposase</fullName>
    </recommendedName>
</protein>
<evidence type="ECO:0008006" key="2">
    <source>
        <dbReference type="Google" id="ProtNLM"/>
    </source>
</evidence>
<organism evidence="1">
    <name type="scientific">uncultured bacterium A1Q1_fos_2111</name>
    <dbReference type="NCBI Taxonomy" id="1256563"/>
    <lineage>
        <taxon>Bacteria</taxon>
        <taxon>environmental samples</taxon>
    </lineage>
</organism>
<evidence type="ECO:0000313" key="1">
    <source>
        <dbReference type="EMBL" id="AGC72690.1"/>
    </source>
</evidence>
<proteinExistence type="predicted"/>
<reference evidence="1" key="1">
    <citation type="submission" date="2012-09" db="EMBL/GenBank/DDBJ databases">
        <title>Metagenomic Characterization of a Microbial Community in Wastewater Detects High Levels of Antibiotic Resistance.</title>
        <authorList>
            <person name="Abrams M."/>
            <person name="Caldwell A."/>
            <person name="Vandaei E."/>
            <person name="Lee W."/>
            <person name="Perrott J."/>
            <person name="Khan S.Y."/>
            <person name="Ta J."/>
            <person name="Romero D."/>
            <person name="Nguyen V."/>
            <person name="Pourmand N."/>
            <person name="Ouverney C.C."/>
        </authorList>
    </citation>
    <scope>NUCLEOTIDE SEQUENCE</scope>
</reference>
<dbReference type="AlphaFoldDB" id="L7W234"/>
<dbReference type="EMBL" id="JX649910">
    <property type="protein sequence ID" value="AGC72690.1"/>
    <property type="molecule type" value="Genomic_DNA"/>
</dbReference>
<name>L7W234_9BACT</name>
<sequence>MVASNLYKKEKPLNQTLSMSHIMKRFKESWQTLPDYRQPNNNKRYELSDAALAAFSVFFMQSPSFLAHQRDMQQRKGKDNVASLFEAEKIPSDNQIRTLLDPVTPDHFHADFAWVHQELEQNGRLAAFQDYQSTYLVTFDGVVFHASEKIHCKNCTHRQDRSGTTHYYHSAIIPVMVKPDSPHVLSLPPECIVPQDGHEKQDCERAAVKRWLQHHHAQYQPRTVTFLGDDLYANQPLCHLIDQHYQQFFVFVCKPDSHTALYEWIASLAGVGGLETRQERRWNGKHGEIWSYRFVNQVPLRAGKNAMMVNWLELTITHEQTGQQLFHNSWVTNHSVTHHNVMHLAKIGRTRWKVENENINVLKTKGYNLNHNFGHGQSHLANVFFSLNLLAFLIHTAQHLLNKAYRLLRDTLAVRRTFFNDLKALTRYMVFDSWESLFEFMIDGLELEMPPP</sequence>
<accession>L7W234</accession>